<comment type="function">
    <text evidence="1 8">Binds directly to 16S ribosomal RNA.</text>
</comment>
<sequence length="91" mass="10340">MANIKSQQKRIKTNEKRRQRNQHVRSAVRTEIRKFRALVAEGNAEEAAVQLRAASRSLDKAVTKGVFHRNNAANKKSRMAKALNKLTDEKA</sequence>
<organism evidence="10 11">
    <name type="scientific">Corynebacterium mendelii</name>
    <dbReference type="NCBI Taxonomy" id="2765362"/>
    <lineage>
        <taxon>Bacteria</taxon>
        <taxon>Bacillati</taxon>
        <taxon>Actinomycetota</taxon>
        <taxon>Actinomycetes</taxon>
        <taxon>Mycobacteriales</taxon>
        <taxon>Corynebacteriaceae</taxon>
        <taxon>Corynebacterium</taxon>
    </lineage>
</organism>
<keyword evidence="5 8" id="KW-0689">Ribosomal protein</keyword>
<dbReference type="GO" id="GO:0070181">
    <property type="term" value="F:small ribosomal subunit rRNA binding"/>
    <property type="evidence" value="ECO:0007669"/>
    <property type="project" value="TreeGrafter"/>
</dbReference>
<evidence type="ECO:0000256" key="8">
    <source>
        <dbReference type="HAMAP-Rule" id="MF_00500"/>
    </source>
</evidence>
<evidence type="ECO:0000313" key="10">
    <source>
        <dbReference type="EMBL" id="MBN9644190.1"/>
    </source>
</evidence>
<protein>
    <recommendedName>
        <fullName evidence="7 8">Small ribosomal subunit protein bS20</fullName>
    </recommendedName>
</protein>
<evidence type="ECO:0000256" key="4">
    <source>
        <dbReference type="ARBA" id="ARBA00022884"/>
    </source>
</evidence>
<dbReference type="RefSeq" id="WP_207119186.1">
    <property type="nucleotide sequence ID" value="NZ_JAFLEQ010000008.1"/>
</dbReference>
<comment type="caution">
    <text evidence="10">The sequence shown here is derived from an EMBL/GenBank/DDBJ whole genome shotgun (WGS) entry which is preliminary data.</text>
</comment>
<evidence type="ECO:0000256" key="7">
    <source>
        <dbReference type="ARBA" id="ARBA00035136"/>
    </source>
</evidence>
<evidence type="ECO:0000256" key="1">
    <source>
        <dbReference type="ARBA" id="ARBA00003134"/>
    </source>
</evidence>
<dbReference type="Gene3D" id="1.20.58.110">
    <property type="entry name" value="Ribosomal protein S20"/>
    <property type="match status" value="1"/>
</dbReference>
<dbReference type="NCBIfam" id="TIGR00029">
    <property type="entry name" value="S20"/>
    <property type="match status" value="1"/>
</dbReference>
<dbReference type="GO" id="GO:0003735">
    <property type="term" value="F:structural constituent of ribosome"/>
    <property type="evidence" value="ECO:0007669"/>
    <property type="project" value="InterPro"/>
</dbReference>
<dbReference type="GO" id="GO:0006412">
    <property type="term" value="P:translation"/>
    <property type="evidence" value="ECO:0007669"/>
    <property type="project" value="UniProtKB-UniRule"/>
</dbReference>
<accession>A0A939E0G8</accession>
<feature type="compositionally biased region" description="Basic residues" evidence="9">
    <location>
        <begin position="7"/>
        <end position="23"/>
    </location>
</feature>
<keyword evidence="4 8" id="KW-0694">RNA-binding</keyword>
<dbReference type="InterPro" id="IPR036510">
    <property type="entry name" value="Ribosomal_bS20_sf"/>
</dbReference>
<dbReference type="PANTHER" id="PTHR33398">
    <property type="entry name" value="30S RIBOSOMAL PROTEIN S20"/>
    <property type="match status" value="1"/>
</dbReference>
<feature type="region of interest" description="Disordered" evidence="9">
    <location>
        <begin position="1"/>
        <end position="27"/>
    </location>
</feature>
<keyword evidence="3 8" id="KW-0699">rRNA-binding</keyword>
<dbReference type="EMBL" id="JAFLEQ010000008">
    <property type="protein sequence ID" value="MBN9644190.1"/>
    <property type="molecule type" value="Genomic_DNA"/>
</dbReference>
<gene>
    <name evidence="8 10" type="primary">rpsT</name>
    <name evidence="10" type="ORF">JZY06_06115</name>
</gene>
<reference evidence="10" key="1">
    <citation type="submission" date="2021-03" db="EMBL/GenBank/DDBJ databases">
        <authorList>
            <person name="Sun Q."/>
        </authorList>
    </citation>
    <scope>NUCLEOTIDE SEQUENCE</scope>
    <source>
        <strain evidence="10">CCM 8862</strain>
    </source>
</reference>
<proteinExistence type="inferred from homology"/>
<dbReference type="GO" id="GO:0015935">
    <property type="term" value="C:small ribosomal subunit"/>
    <property type="evidence" value="ECO:0007669"/>
    <property type="project" value="TreeGrafter"/>
</dbReference>
<dbReference type="AlphaFoldDB" id="A0A939E0G8"/>
<comment type="similarity">
    <text evidence="2 8">Belongs to the bacterial ribosomal protein bS20 family.</text>
</comment>
<dbReference type="GO" id="GO:0005829">
    <property type="term" value="C:cytosol"/>
    <property type="evidence" value="ECO:0007669"/>
    <property type="project" value="TreeGrafter"/>
</dbReference>
<dbReference type="SUPFAM" id="SSF46992">
    <property type="entry name" value="Ribosomal protein S20"/>
    <property type="match status" value="1"/>
</dbReference>
<evidence type="ECO:0000256" key="9">
    <source>
        <dbReference type="SAM" id="MobiDB-lite"/>
    </source>
</evidence>
<evidence type="ECO:0000256" key="5">
    <source>
        <dbReference type="ARBA" id="ARBA00022980"/>
    </source>
</evidence>
<evidence type="ECO:0000256" key="6">
    <source>
        <dbReference type="ARBA" id="ARBA00023274"/>
    </source>
</evidence>
<dbReference type="FunFam" id="1.20.58.110:FF:000001">
    <property type="entry name" value="30S ribosomal protein S20"/>
    <property type="match status" value="1"/>
</dbReference>
<evidence type="ECO:0000256" key="3">
    <source>
        <dbReference type="ARBA" id="ARBA00022730"/>
    </source>
</evidence>
<evidence type="ECO:0000313" key="11">
    <source>
        <dbReference type="Proteomes" id="UP000664332"/>
    </source>
</evidence>
<dbReference type="PANTHER" id="PTHR33398:SF1">
    <property type="entry name" value="SMALL RIBOSOMAL SUBUNIT PROTEIN BS20C"/>
    <property type="match status" value="1"/>
</dbReference>
<dbReference type="Pfam" id="PF01649">
    <property type="entry name" value="Ribosomal_S20p"/>
    <property type="match status" value="1"/>
</dbReference>
<dbReference type="HAMAP" id="MF_00500">
    <property type="entry name" value="Ribosomal_bS20"/>
    <property type="match status" value="1"/>
</dbReference>
<name>A0A939E0G8_9CORY</name>
<keyword evidence="6 8" id="KW-0687">Ribonucleoprotein</keyword>
<dbReference type="InterPro" id="IPR002583">
    <property type="entry name" value="Ribosomal_bS20"/>
</dbReference>
<keyword evidence="11" id="KW-1185">Reference proteome</keyword>
<dbReference type="Proteomes" id="UP000664332">
    <property type="component" value="Unassembled WGS sequence"/>
</dbReference>
<evidence type="ECO:0000256" key="2">
    <source>
        <dbReference type="ARBA" id="ARBA00007634"/>
    </source>
</evidence>